<organism evidence="8 9">
    <name type="scientific">Lentisphaera araneosa HTCC2155</name>
    <dbReference type="NCBI Taxonomy" id="313628"/>
    <lineage>
        <taxon>Bacteria</taxon>
        <taxon>Pseudomonadati</taxon>
        <taxon>Lentisphaerota</taxon>
        <taxon>Lentisphaeria</taxon>
        <taxon>Lentisphaerales</taxon>
        <taxon>Lentisphaeraceae</taxon>
        <taxon>Lentisphaera</taxon>
    </lineage>
</organism>
<dbReference type="PROSITE" id="PS51175">
    <property type="entry name" value="CBM6"/>
    <property type="match status" value="1"/>
</dbReference>
<feature type="domain" description="Cytochrome c" evidence="6">
    <location>
        <begin position="392"/>
        <end position="506"/>
    </location>
</feature>
<dbReference type="Proteomes" id="UP000004947">
    <property type="component" value="Unassembled WGS sequence"/>
</dbReference>
<proteinExistence type="predicted"/>
<comment type="caution">
    <text evidence="8">The sequence shown here is derived from an EMBL/GenBank/DDBJ whole genome shotgun (WGS) entry which is preliminary data.</text>
</comment>
<evidence type="ECO:0000256" key="2">
    <source>
        <dbReference type="ARBA" id="ARBA00022723"/>
    </source>
</evidence>
<protein>
    <submittedName>
        <fullName evidence="8">Probable large, multifunctional secreted protein</fullName>
    </submittedName>
</protein>
<dbReference type="InterPro" id="IPR009056">
    <property type="entry name" value="Cyt_c-like_dom"/>
</dbReference>
<gene>
    <name evidence="8" type="ORF">LNTAR_04546</name>
</gene>
<sequence>MKIKTSQVLGSLLLLTFGTLVSAKTQSPVIYEAEDAHRDKVTHEHNHLGFSSTGFAAGFYNNNKGILTFKAQSDKAGEQVITFRYSAGFGDAELKLTINGQTQIITMPATEGWKVWSDHFVKVPLKKGENTISLQMKDSTHKCVNIDYLATGKLEVKLPEQKAKTLRDLFFKPGGWENIASAKAKRRKLIVTEEGEGMLINGRKGKTNNISTKKHYKDIEFHLEFMLAEKSNAGVYFMGRYEIQILDSYGKDKWGSGDMGGLYQRWPPARGAGVAAKVNAAKKPGEWQTMDAVFRAPRFDEKTGKRISQAYFKEVKINGQVVQENLYAVGPTRSSQFNDEAPKGPIMIQGDHGPIAIRKMTVKEIDLESTKTKELTADEQRPLAKNGEAMVEMVAMGKGIFQNKGCIECHNTTTDNEFVKTGPAIYGIFQKKPISIKVLESAEKHLVDFPADKSYLYQSLREPTAHLSLNVNDSNKPHLPIMPIFTPETLKDSEIEAIYHYLLTLNEEKNAGPKVSWLNKPSDQYNIWKDRGSVIVQNRPRIQRTNIPGTSARTYFVGLPGNLNYSFDQRTMGISMIWNGPFVSINGMMNGRGKPSAIGDKAIKWTQGTSDFFTPYLASGKLLDRSWAEPAKADYHYVYKTLHFEGDFLEEVRKLDSKFISVETKKGQIPKFHYEVEGNRLDLTFEVQKNNSIKAIFNAQLKRDLSLNVPTSNFTDFKASAGSIEGNKWTLPAGTHKNIIFTAKRKAQFKKIHTAGVNSAPAENLNGQKIKWSKAPDTEQKKAGMDSAYTLHNAEAPKDIHGRTQLFEPLGIEFLNKDIAFVTTRTAGIWKVVKDEWFLFSEGHYDSLSVLIESENSIVIGEKPGLTRLIDSDGDNWADKRENVSDHFRFCGNYHEYLYGPIPYKGGYLYNLNLTHNLPFNYKAGGAFMGTGGGLKGWMCYVDKDGNFSTFANGFRSPAGLSLSPNKEIIYTENQGEYVGTSKVFKVEKGKFYGNPTGLVDLPGVNFKSKEIQWDNVKAKRETAMILLPHNKVMNAPGNPTWDLTKGAFGPFEGQMFLGDQTQSCIYRIATETINGVEQGVALPFANKLASGVMRLTFNPKDNSLWVGQTGRGWRAQGGAESSLQKITFSGETPNAIHTVKVTPKGFDIHFTKAQDSKNFGAINASSWYYEDSPKYGSPEKGSRSENISSINWSADQKTCSIQFKDFKVDDIKGTNKSARVYYLDLNKTSFGKAVGPFLSKAYYTVNSIPKN</sequence>
<feature type="signal peptide" evidence="5">
    <location>
        <begin position="1"/>
        <end position="23"/>
    </location>
</feature>
<evidence type="ECO:0000259" key="6">
    <source>
        <dbReference type="PROSITE" id="PS51007"/>
    </source>
</evidence>
<dbReference type="GO" id="GO:0030246">
    <property type="term" value="F:carbohydrate binding"/>
    <property type="evidence" value="ECO:0007669"/>
    <property type="project" value="InterPro"/>
</dbReference>
<evidence type="ECO:0000313" key="9">
    <source>
        <dbReference type="Proteomes" id="UP000004947"/>
    </source>
</evidence>
<dbReference type="PROSITE" id="PS51007">
    <property type="entry name" value="CYTC"/>
    <property type="match status" value="1"/>
</dbReference>
<reference evidence="8 9" key="1">
    <citation type="journal article" date="2010" name="J. Bacteriol.">
        <title>Genome sequence of Lentisphaera araneosa HTCC2155T, the type species of the order Lentisphaerales in the phylum Lentisphaerae.</title>
        <authorList>
            <person name="Thrash J.C."/>
            <person name="Cho J.C."/>
            <person name="Vergin K.L."/>
            <person name="Morris R.M."/>
            <person name="Giovannoni S.J."/>
        </authorList>
    </citation>
    <scope>NUCLEOTIDE SEQUENCE [LARGE SCALE GENOMIC DNA]</scope>
    <source>
        <strain evidence="8 9">HTCC2155</strain>
    </source>
</reference>
<keyword evidence="2 4" id="KW-0479">Metal-binding</keyword>
<dbReference type="InterPro" id="IPR011042">
    <property type="entry name" value="6-blade_b-propeller_TolB-like"/>
</dbReference>
<dbReference type="RefSeq" id="WP_007280135.1">
    <property type="nucleotide sequence ID" value="NZ_ABCK01000020.1"/>
</dbReference>
<accession>A6DQK8</accession>
<dbReference type="Pfam" id="PF00034">
    <property type="entry name" value="Cytochrom_C"/>
    <property type="match status" value="1"/>
</dbReference>
<dbReference type="PANTHER" id="PTHR33546">
    <property type="entry name" value="LARGE, MULTIFUNCTIONAL SECRETED PROTEIN-RELATED"/>
    <property type="match status" value="1"/>
</dbReference>
<evidence type="ECO:0000256" key="5">
    <source>
        <dbReference type="SAM" id="SignalP"/>
    </source>
</evidence>
<dbReference type="AlphaFoldDB" id="A6DQK8"/>
<feature type="domain" description="CBM6" evidence="7">
    <location>
        <begin position="29"/>
        <end position="152"/>
    </location>
</feature>
<dbReference type="Gene3D" id="2.60.120.560">
    <property type="entry name" value="Exo-inulinase, domain 1"/>
    <property type="match status" value="1"/>
</dbReference>
<evidence type="ECO:0000256" key="3">
    <source>
        <dbReference type="ARBA" id="ARBA00023004"/>
    </source>
</evidence>
<keyword evidence="5" id="KW-0732">Signal</keyword>
<dbReference type="InterPro" id="IPR036909">
    <property type="entry name" value="Cyt_c-like_dom_sf"/>
</dbReference>
<keyword evidence="3 4" id="KW-0408">Iron</keyword>
<dbReference type="OrthoDB" id="176168at2"/>
<evidence type="ECO:0000313" key="8">
    <source>
        <dbReference type="EMBL" id="EDM26089.1"/>
    </source>
</evidence>
<dbReference type="InterPro" id="IPR008979">
    <property type="entry name" value="Galactose-bd-like_sf"/>
</dbReference>
<dbReference type="STRING" id="313628.LNTAR_04546"/>
<dbReference type="GO" id="GO:0009055">
    <property type="term" value="F:electron transfer activity"/>
    <property type="evidence" value="ECO:0007669"/>
    <property type="project" value="InterPro"/>
</dbReference>
<dbReference type="eggNOG" id="COG2133">
    <property type="taxonomic scope" value="Bacteria"/>
</dbReference>
<dbReference type="GO" id="GO:0016787">
    <property type="term" value="F:hydrolase activity"/>
    <property type="evidence" value="ECO:0007669"/>
    <property type="project" value="InterPro"/>
</dbReference>
<evidence type="ECO:0000259" key="7">
    <source>
        <dbReference type="PROSITE" id="PS51175"/>
    </source>
</evidence>
<dbReference type="GO" id="GO:0020037">
    <property type="term" value="F:heme binding"/>
    <property type="evidence" value="ECO:0007669"/>
    <property type="project" value="InterPro"/>
</dbReference>
<dbReference type="SUPFAM" id="SSF63829">
    <property type="entry name" value="Calcium-dependent phosphotriesterase"/>
    <property type="match status" value="1"/>
</dbReference>
<name>A6DQK8_9BACT</name>
<keyword evidence="9" id="KW-1185">Reference proteome</keyword>
<evidence type="ECO:0000256" key="1">
    <source>
        <dbReference type="ARBA" id="ARBA00022617"/>
    </source>
</evidence>
<dbReference type="Gene3D" id="2.120.10.30">
    <property type="entry name" value="TolB, C-terminal domain"/>
    <property type="match status" value="1"/>
</dbReference>
<dbReference type="InterPro" id="IPR010496">
    <property type="entry name" value="AL/BT2_dom"/>
</dbReference>
<dbReference type="Pfam" id="PF06439">
    <property type="entry name" value="3keto-disac_hyd"/>
    <property type="match status" value="1"/>
</dbReference>
<dbReference type="PANTHER" id="PTHR33546:SF1">
    <property type="entry name" value="LARGE, MULTIFUNCTIONAL SECRETED PROTEIN"/>
    <property type="match status" value="1"/>
</dbReference>
<keyword evidence="1 4" id="KW-0349">Heme</keyword>
<evidence type="ECO:0000256" key="4">
    <source>
        <dbReference type="PROSITE-ProRule" id="PRU00433"/>
    </source>
</evidence>
<dbReference type="InterPro" id="IPR005084">
    <property type="entry name" value="CBM6"/>
</dbReference>
<dbReference type="Gene3D" id="2.60.120.260">
    <property type="entry name" value="Galactose-binding domain-like"/>
    <property type="match status" value="1"/>
</dbReference>
<dbReference type="EMBL" id="ABCK01000020">
    <property type="protein sequence ID" value="EDM26089.1"/>
    <property type="molecule type" value="Genomic_DNA"/>
</dbReference>
<dbReference type="Gene3D" id="1.10.760.10">
    <property type="entry name" value="Cytochrome c-like domain"/>
    <property type="match status" value="1"/>
</dbReference>
<dbReference type="Pfam" id="PF03422">
    <property type="entry name" value="CBM_6"/>
    <property type="match status" value="1"/>
</dbReference>
<dbReference type="SUPFAM" id="SSF49785">
    <property type="entry name" value="Galactose-binding domain-like"/>
    <property type="match status" value="1"/>
</dbReference>
<dbReference type="GO" id="GO:0046872">
    <property type="term" value="F:metal ion binding"/>
    <property type="evidence" value="ECO:0007669"/>
    <property type="project" value="UniProtKB-KW"/>
</dbReference>
<dbReference type="SUPFAM" id="SSF46626">
    <property type="entry name" value="Cytochrome c"/>
    <property type="match status" value="1"/>
</dbReference>
<feature type="chain" id="PRO_5002694665" evidence="5">
    <location>
        <begin position="24"/>
        <end position="1252"/>
    </location>
</feature>